<dbReference type="OrthoDB" id="1809674at2"/>
<dbReference type="STRING" id="871963.Desdi_0843"/>
<dbReference type="Proteomes" id="UP000010797">
    <property type="component" value="Chromosome"/>
</dbReference>
<dbReference type="RefSeq" id="WP_015261368.1">
    <property type="nucleotide sequence ID" value="NC_019903.1"/>
</dbReference>
<organism evidence="1 2">
    <name type="scientific">Desulfitobacterium dichloroeliminans (strain LMG P-21439 / DCA1)</name>
    <dbReference type="NCBI Taxonomy" id="871963"/>
    <lineage>
        <taxon>Bacteria</taxon>
        <taxon>Bacillati</taxon>
        <taxon>Bacillota</taxon>
        <taxon>Clostridia</taxon>
        <taxon>Eubacteriales</taxon>
        <taxon>Desulfitobacteriaceae</taxon>
        <taxon>Desulfitobacterium</taxon>
    </lineage>
</organism>
<accession>L0F5A0</accession>
<dbReference type="HOGENOM" id="CLU_2751185_0_0_9"/>
<gene>
    <name evidence="1" type="ordered locus">Desdi_0843</name>
</gene>
<dbReference type="EMBL" id="CP003344">
    <property type="protein sequence ID" value="AGA68367.1"/>
    <property type="molecule type" value="Genomic_DNA"/>
</dbReference>
<sequence length="70" mass="7717">MRKEKNSLSVVEAKQQFKESMAKFKPKQILADNIMKCTLVSFVTGMVAADSVKSRESLVSLAVTVVKKAL</sequence>
<dbReference type="KEGG" id="ddl:Desdi_0843"/>
<proteinExistence type="predicted"/>
<protein>
    <submittedName>
        <fullName evidence="1">Uncharacterized protein</fullName>
    </submittedName>
</protein>
<name>L0F5A0_DESDL</name>
<dbReference type="AlphaFoldDB" id="L0F5A0"/>
<keyword evidence="2" id="KW-1185">Reference proteome</keyword>
<evidence type="ECO:0000313" key="1">
    <source>
        <dbReference type="EMBL" id="AGA68367.1"/>
    </source>
</evidence>
<reference evidence="2" key="1">
    <citation type="submission" date="2012-02" db="EMBL/GenBank/DDBJ databases">
        <title>Complete sequence of Desulfitobacterium dichloroeliminans LMG P-21439.</title>
        <authorList>
            <person name="Lucas S."/>
            <person name="Han J."/>
            <person name="Lapidus A."/>
            <person name="Cheng J.-F."/>
            <person name="Goodwin L."/>
            <person name="Pitluck S."/>
            <person name="Peters L."/>
            <person name="Ovchinnikova G."/>
            <person name="Teshima H."/>
            <person name="Detter J.C."/>
            <person name="Han C."/>
            <person name="Tapia R."/>
            <person name="Land M."/>
            <person name="Hauser L."/>
            <person name="Kyrpides N."/>
            <person name="Ivanova N."/>
            <person name="Pagani I."/>
            <person name="Kruse T."/>
            <person name="de Vos W.M."/>
            <person name="Boon N."/>
            <person name="Smidt H."/>
            <person name="Woyke T."/>
        </authorList>
    </citation>
    <scope>NUCLEOTIDE SEQUENCE [LARGE SCALE GENOMIC DNA]</scope>
    <source>
        <strain evidence="2">LMG P-21439 / DCA1</strain>
    </source>
</reference>
<evidence type="ECO:0000313" key="2">
    <source>
        <dbReference type="Proteomes" id="UP000010797"/>
    </source>
</evidence>